<dbReference type="Proteomes" id="UP001159370">
    <property type="component" value="Unassembled WGS sequence"/>
</dbReference>
<reference evidence="2 3" key="1">
    <citation type="journal article" date="2023" name="J. Phycol.">
        <title>Chrysosporum ovalisporum is synonymous with the true-branching cyanobacterium Umezakia natans (Nostocales/Aphanizomenonaceae).</title>
        <authorList>
            <person name="McGregor G.B."/>
            <person name="Sendall B.C."/>
            <person name="Niiyama Y."/>
            <person name="Tuji A."/>
            <person name="Willis A."/>
        </authorList>
    </citation>
    <scope>NUCLEOTIDE SEQUENCE [LARGE SCALE GENOMIC DNA]</scope>
    <source>
        <strain evidence="2 3">FSS-62</strain>
    </source>
</reference>
<accession>A0AA43GYT0</accession>
<organism evidence="2 3">
    <name type="scientific">Umezakia ovalisporum FSS-62</name>
    <dbReference type="NCBI Taxonomy" id="2971776"/>
    <lineage>
        <taxon>Bacteria</taxon>
        <taxon>Bacillati</taxon>
        <taxon>Cyanobacteriota</taxon>
        <taxon>Cyanophyceae</taxon>
        <taxon>Nostocales</taxon>
        <taxon>Nodulariaceae</taxon>
        <taxon>Umezakia</taxon>
    </lineage>
</organism>
<dbReference type="SUPFAM" id="SSF52980">
    <property type="entry name" value="Restriction endonuclease-like"/>
    <property type="match status" value="1"/>
</dbReference>
<gene>
    <name evidence="2" type="ORF">NWP23_10375</name>
</gene>
<dbReference type="PANTHER" id="PTHR34107:SF7">
    <property type="entry name" value="SLR2092 PROTEIN"/>
    <property type="match status" value="1"/>
</dbReference>
<dbReference type="PANTHER" id="PTHR34107">
    <property type="entry name" value="SLL0198 PROTEIN-RELATED"/>
    <property type="match status" value="1"/>
</dbReference>
<dbReference type="GO" id="GO:0004519">
    <property type="term" value="F:endonuclease activity"/>
    <property type="evidence" value="ECO:0007669"/>
    <property type="project" value="UniProtKB-KW"/>
</dbReference>
<dbReference type="AlphaFoldDB" id="A0AA43GYT0"/>
<dbReference type="InterPro" id="IPR008538">
    <property type="entry name" value="Uma2"/>
</dbReference>
<keyword evidence="2" id="KW-0540">Nuclease</keyword>
<keyword evidence="2" id="KW-0255">Endonuclease</keyword>
<name>A0AA43GYT0_9CYAN</name>
<dbReference type="EMBL" id="JANQDL010000072">
    <property type="protein sequence ID" value="MDH6064162.1"/>
    <property type="molecule type" value="Genomic_DNA"/>
</dbReference>
<evidence type="ECO:0000313" key="2">
    <source>
        <dbReference type="EMBL" id="MDH6064162.1"/>
    </source>
</evidence>
<dbReference type="CDD" id="cd06260">
    <property type="entry name" value="DUF820-like"/>
    <property type="match status" value="1"/>
</dbReference>
<keyword evidence="2" id="KW-0378">Hydrolase</keyword>
<dbReference type="RefSeq" id="WP_280651962.1">
    <property type="nucleotide sequence ID" value="NZ_JANQDL010000072.1"/>
</dbReference>
<feature type="domain" description="Putative restriction endonuclease" evidence="1">
    <location>
        <begin position="21"/>
        <end position="176"/>
    </location>
</feature>
<dbReference type="InterPro" id="IPR012296">
    <property type="entry name" value="Nuclease_put_TT1808"/>
</dbReference>
<dbReference type="InterPro" id="IPR011335">
    <property type="entry name" value="Restrct_endonuc-II-like"/>
</dbReference>
<evidence type="ECO:0000313" key="3">
    <source>
        <dbReference type="Proteomes" id="UP001159370"/>
    </source>
</evidence>
<dbReference type="GeneID" id="83685151"/>
<proteinExistence type="predicted"/>
<sequence>MSETTLKDVEQVQTALSQADLDYDVELENGKISLVGPSDIFSSEISSRLIGFLFAWVNPQPWGRLFDSPGGFILPGSNLTAPDVSFVRPARPGQNLPYFGEIVPDLVLEIKSQGDRVKALVDKIFNLIKLEAVVGILIDPDTATVTVYHGKNQPMIFTTGDTLTIPELFPRWELPIAELCPPVFDQEDEN</sequence>
<protein>
    <submittedName>
        <fullName evidence="2">Uma2 family endonuclease</fullName>
    </submittedName>
</protein>
<dbReference type="Gene3D" id="3.90.1570.10">
    <property type="entry name" value="tt1808, chain A"/>
    <property type="match status" value="1"/>
</dbReference>
<dbReference type="Pfam" id="PF05685">
    <property type="entry name" value="Uma2"/>
    <property type="match status" value="1"/>
</dbReference>
<comment type="caution">
    <text evidence="2">The sequence shown here is derived from an EMBL/GenBank/DDBJ whole genome shotgun (WGS) entry which is preliminary data.</text>
</comment>
<evidence type="ECO:0000259" key="1">
    <source>
        <dbReference type="Pfam" id="PF05685"/>
    </source>
</evidence>